<keyword evidence="7" id="KW-0808">Transferase</keyword>
<evidence type="ECO:0000313" key="7">
    <source>
        <dbReference type="EMBL" id="WOK06721.1"/>
    </source>
</evidence>
<evidence type="ECO:0000256" key="4">
    <source>
        <dbReference type="ARBA" id="ARBA00023136"/>
    </source>
</evidence>
<dbReference type="Gene3D" id="1.20.120.1630">
    <property type="match status" value="1"/>
</dbReference>
<dbReference type="GO" id="GO:0032259">
    <property type="term" value="P:methylation"/>
    <property type="evidence" value="ECO:0007669"/>
    <property type="project" value="UniProtKB-KW"/>
</dbReference>
<dbReference type="Proteomes" id="UP001302349">
    <property type="component" value="Chromosome"/>
</dbReference>
<evidence type="ECO:0000256" key="3">
    <source>
        <dbReference type="ARBA" id="ARBA00022989"/>
    </source>
</evidence>
<dbReference type="InterPro" id="IPR009915">
    <property type="entry name" value="NnrU_dom"/>
</dbReference>
<feature type="transmembrane region" description="Helical" evidence="5">
    <location>
        <begin position="37"/>
        <end position="56"/>
    </location>
</feature>
<comment type="subcellular location">
    <subcellularLocation>
        <location evidence="1">Membrane</location>
        <topology evidence="1">Multi-pass membrane protein</topology>
    </subcellularLocation>
</comment>
<proteinExistence type="predicted"/>
<dbReference type="EC" id="2.1.1.100" evidence="7"/>
<keyword evidence="2 5" id="KW-0812">Transmembrane</keyword>
<keyword evidence="4 5" id="KW-0472">Membrane</keyword>
<feature type="transmembrane region" description="Helical" evidence="5">
    <location>
        <begin position="76"/>
        <end position="99"/>
    </location>
</feature>
<feature type="domain" description="NnrU" evidence="6">
    <location>
        <begin position="10"/>
        <end position="173"/>
    </location>
</feature>
<accession>A0ABZ0IPT8</accession>
<dbReference type="RefSeq" id="WP_317489426.1">
    <property type="nucleotide sequence ID" value="NZ_CP136051.1"/>
</dbReference>
<organism evidence="7 8">
    <name type="scientific">Imperialibacter roseus</name>
    <dbReference type="NCBI Taxonomy" id="1324217"/>
    <lineage>
        <taxon>Bacteria</taxon>
        <taxon>Pseudomonadati</taxon>
        <taxon>Bacteroidota</taxon>
        <taxon>Cytophagia</taxon>
        <taxon>Cytophagales</taxon>
        <taxon>Flammeovirgaceae</taxon>
        <taxon>Imperialibacter</taxon>
    </lineage>
</organism>
<feature type="transmembrane region" description="Helical" evidence="5">
    <location>
        <begin position="6"/>
        <end position="25"/>
    </location>
</feature>
<keyword evidence="8" id="KW-1185">Reference proteome</keyword>
<sequence length="186" mass="21815">MEGLILVSLFWVLYFSLHSFLAADFVKRRFNRQWFRLFYNTVALLLLLAIVFYMATVDSPFVFDKTPVTDFFAFSLAAYGVIIIRLSFRQFSLFAFLGVKKEVEDVEFKSGGILERVRHPIYTGTILLCLGFLLYIPKMINLVTVVWVFAYLPIGIWLEEKKLIKKYGRAYEEYRSRVPAVFPKLF</sequence>
<dbReference type="GO" id="GO:0004671">
    <property type="term" value="F:protein C-terminal S-isoprenylcysteine carboxyl O-methyltransferase activity"/>
    <property type="evidence" value="ECO:0007669"/>
    <property type="project" value="UniProtKB-EC"/>
</dbReference>
<keyword evidence="7" id="KW-0489">Methyltransferase</keyword>
<keyword evidence="3 5" id="KW-1133">Transmembrane helix</keyword>
<dbReference type="EMBL" id="CP136051">
    <property type="protein sequence ID" value="WOK06721.1"/>
    <property type="molecule type" value="Genomic_DNA"/>
</dbReference>
<dbReference type="PANTHER" id="PTHR12714">
    <property type="entry name" value="PROTEIN-S ISOPRENYLCYSTEINE O-METHYLTRANSFERASE"/>
    <property type="match status" value="1"/>
</dbReference>
<evidence type="ECO:0000256" key="2">
    <source>
        <dbReference type="ARBA" id="ARBA00022692"/>
    </source>
</evidence>
<name>A0ABZ0IPT8_9BACT</name>
<evidence type="ECO:0000256" key="1">
    <source>
        <dbReference type="ARBA" id="ARBA00004141"/>
    </source>
</evidence>
<evidence type="ECO:0000259" key="6">
    <source>
        <dbReference type="Pfam" id="PF07298"/>
    </source>
</evidence>
<dbReference type="Pfam" id="PF07298">
    <property type="entry name" value="NnrU"/>
    <property type="match status" value="1"/>
</dbReference>
<evidence type="ECO:0000313" key="8">
    <source>
        <dbReference type="Proteomes" id="UP001302349"/>
    </source>
</evidence>
<dbReference type="EC" id="2.1.1.334" evidence="7"/>
<reference evidence="7 8" key="1">
    <citation type="journal article" date="2023" name="Microbiol. Resour. Announc.">
        <title>Complete Genome Sequence of Imperialibacter roseus strain P4T.</title>
        <authorList>
            <person name="Tizabi D.R."/>
            <person name="Bachvaroff T."/>
            <person name="Hill R.T."/>
        </authorList>
    </citation>
    <scope>NUCLEOTIDE SEQUENCE [LARGE SCALE GENOMIC DNA]</scope>
    <source>
        <strain evidence="7 8">P4T</strain>
    </source>
</reference>
<protein>
    <submittedName>
        <fullName evidence="7">Isoprenylcysteine carboxylmethyltransferase family protein</fullName>
        <ecNumber evidence="7">2.1.1.100</ecNumber>
        <ecNumber evidence="7">2.1.1.334</ecNumber>
    </submittedName>
</protein>
<dbReference type="PANTHER" id="PTHR12714:SF9">
    <property type="entry name" value="PROTEIN-S-ISOPRENYLCYSTEINE O-METHYLTRANSFERASE"/>
    <property type="match status" value="1"/>
</dbReference>
<gene>
    <name evidence="7" type="ORF">RT717_26980</name>
</gene>
<evidence type="ECO:0000256" key="5">
    <source>
        <dbReference type="SAM" id="Phobius"/>
    </source>
</evidence>